<name>A0ABT8JFN8_9BACL</name>
<evidence type="ECO:0000313" key="3">
    <source>
        <dbReference type="Proteomes" id="UP001174205"/>
    </source>
</evidence>
<sequence>MKMKNNLLKVTVLILTLSVLYGCGNNDFRSEIEYSDLQVGVLSDIKRDMESNDYSSTPTDLIELKQEIDAQNIAADPGITLPTKIQKNLDLLQRNQVKLDLQRLEGLAGQSLGASMYAKEKLDALNGDTKHEREIYQNKIERELANVTALVDSIGRSKKLDFDELQAKTEMIHQTRTEIRQWGSVQGHSIAVLNAAEEILAAAEKRIVQARQDMSLIEQIIKQHQEQITAILNQIG</sequence>
<protein>
    <recommendedName>
        <fullName evidence="4">Cell-wall binding lipoprotein</fullName>
    </recommendedName>
</protein>
<organism evidence="2 3">
    <name type="scientific">Paenibacillus vandeheii</name>
    <dbReference type="NCBI Taxonomy" id="3035917"/>
    <lineage>
        <taxon>Bacteria</taxon>
        <taxon>Bacillati</taxon>
        <taxon>Bacillota</taxon>
        <taxon>Bacilli</taxon>
        <taxon>Bacillales</taxon>
        <taxon>Paenibacillaceae</taxon>
        <taxon>Paenibacillus</taxon>
    </lineage>
</organism>
<reference evidence="2" key="1">
    <citation type="submission" date="2023-03" db="EMBL/GenBank/DDBJ databases">
        <title>MT1 and MT2 Draft Genomes of Novel Species.</title>
        <authorList>
            <person name="Venkateswaran K."/>
        </authorList>
    </citation>
    <scope>NUCLEOTIDE SEQUENCE</scope>
    <source>
        <strain evidence="2">F6_3S_P_1C</strain>
    </source>
</reference>
<accession>A0ABT8JFN8</accession>
<dbReference type="PROSITE" id="PS51257">
    <property type="entry name" value="PROKAR_LIPOPROTEIN"/>
    <property type="match status" value="1"/>
</dbReference>
<keyword evidence="3" id="KW-1185">Reference proteome</keyword>
<dbReference type="RefSeq" id="WP_024630902.1">
    <property type="nucleotide sequence ID" value="NZ_JAROCD010000011.1"/>
</dbReference>
<feature type="coiled-coil region" evidence="1">
    <location>
        <begin position="193"/>
        <end position="227"/>
    </location>
</feature>
<gene>
    <name evidence="2" type="ORF">P5G61_21945</name>
</gene>
<evidence type="ECO:0000313" key="2">
    <source>
        <dbReference type="EMBL" id="MDN4603921.1"/>
    </source>
</evidence>
<dbReference type="Proteomes" id="UP001174205">
    <property type="component" value="Unassembled WGS sequence"/>
</dbReference>
<comment type="caution">
    <text evidence="2">The sequence shown here is derived from an EMBL/GenBank/DDBJ whole genome shotgun (WGS) entry which is preliminary data.</text>
</comment>
<dbReference type="EMBL" id="JAROCD010000011">
    <property type="protein sequence ID" value="MDN4603921.1"/>
    <property type="molecule type" value="Genomic_DNA"/>
</dbReference>
<evidence type="ECO:0000256" key="1">
    <source>
        <dbReference type="SAM" id="Coils"/>
    </source>
</evidence>
<proteinExistence type="predicted"/>
<keyword evidence="1" id="KW-0175">Coiled coil</keyword>
<evidence type="ECO:0008006" key="4">
    <source>
        <dbReference type="Google" id="ProtNLM"/>
    </source>
</evidence>